<dbReference type="Pfam" id="PF01327">
    <property type="entry name" value="Pep_deformylase"/>
    <property type="match status" value="1"/>
</dbReference>
<keyword evidence="2 6" id="KW-0479">Metal-binding</keyword>
<evidence type="ECO:0000256" key="1">
    <source>
        <dbReference type="ARBA" id="ARBA00010759"/>
    </source>
</evidence>
<comment type="similarity">
    <text evidence="1 6">Belongs to the polypeptide deformylase family.</text>
</comment>
<comment type="catalytic activity">
    <reaction evidence="6">
        <text>N-terminal N-formyl-L-methionyl-[peptide] + H2O = N-terminal L-methionyl-[peptide] + formate</text>
        <dbReference type="Rhea" id="RHEA:24420"/>
        <dbReference type="Rhea" id="RHEA-COMP:10639"/>
        <dbReference type="Rhea" id="RHEA-COMP:10640"/>
        <dbReference type="ChEBI" id="CHEBI:15377"/>
        <dbReference type="ChEBI" id="CHEBI:15740"/>
        <dbReference type="ChEBI" id="CHEBI:49298"/>
        <dbReference type="ChEBI" id="CHEBI:64731"/>
        <dbReference type="EC" id="3.5.1.88"/>
    </reaction>
</comment>
<dbReference type="CDD" id="cd00487">
    <property type="entry name" value="Pep_deformylase"/>
    <property type="match status" value="1"/>
</dbReference>
<gene>
    <name evidence="6" type="primary">def</name>
    <name evidence="7" type="ORF">NVS88_17025</name>
</gene>
<dbReference type="NCBIfam" id="NF009483">
    <property type="entry name" value="PRK12846.1-4"/>
    <property type="match status" value="1"/>
</dbReference>
<evidence type="ECO:0000256" key="6">
    <source>
        <dbReference type="HAMAP-Rule" id="MF_00163"/>
    </source>
</evidence>
<dbReference type="PIRSF" id="PIRSF004749">
    <property type="entry name" value="Pep_def"/>
    <property type="match status" value="1"/>
</dbReference>
<comment type="cofactor">
    <cofactor evidence="6">
        <name>Fe(2+)</name>
        <dbReference type="ChEBI" id="CHEBI:29033"/>
    </cofactor>
    <text evidence="6">Binds 1 Fe(2+) ion.</text>
</comment>
<keyword evidence="4 6" id="KW-0648">Protein biosynthesis</keyword>
<dbReference type="InterPro" id="IPR023635">
    <property type="entry name" value="Peptide_deformylase"/>
</dbReference>
<name>A0A9X4M1G7_9ACTN</name>
<dbReference type="GO" id="GO:0046872">
    <property type="term" value="F:metal ion binding"/>
    <property type="evidence" value="ECO:0007669"/>
    <property type="project" value="UniProtKB-KW"/>
</dbReference>
<accession>A0A9X4M1G7</accession>
<dbReference type="Gene3D" id="3.90.45.10">
    <property type="entry name" value="Peptide deformylase"/>
    <property type="match status" value="1"/>
</dbReference>
<dbReference type="PANTHER" id="PTHR10458">
    <property type="entry name" value="PEPTIDE DEFORMYLASE"/>
    <property type="match status" value="1"/>
</dbReference>
<keyword evidence="5 6" id="KW-0408">Iron</keyword>
<dbReference type="PRINTS" id="PR01576">
    <property type="entry name" value="PDEFORMYLASE"/>
</dbReference>
<dbReference type="PANTHER" id="PTHR10458:SF2">
    <property type="entry name" value="PEPTIDE DEFORMYLASE, MITOCHONDRIAL"/>
    <property type="match status" value="1"/>
</dbReference>
<evidence type="ECO:0000256" key="5">
    <source>
        <dbReference type="ARBA" id="ARBA00023004"/>
    </source>
</evidence>
<evidence type="ECO:0000256" key="3">
    <source>
        <dbReference type="ARBA" id="ARBA00022801"/>
    </source>
</evidence>
<dbReference type="HAMAP" id="MF_00163">
    <property type="entry name" value="Pep_deformylase"/>
    <property type="match status" value="1"/>
</dbReference>
<dbReference type="SUPFAM" id="SSF56420">
    <property type="entry name" value="Peptide deformylase"/>
    <property type="match status" value="1"/>
</dbReference>
<evidence type="ECO:0000256" key="4">
    <source>
        <dbReference type="ARBA" id="ARBA00022917"/>
    </source>
</evidence>
<evidence type="ECO:0000313" key="7">
    <source>
        <dbReference type="EMBL" id="MDG3016260.1"/>
    </source>
</evidence>
<keyword evidence="3 6" id="KW-0378">Hydrolase</keyword>
<reference evidence="7" key="1">
    <citation type="submission" date="2022-08" db="EMBL/GenBank/DDBJ databases">
        <title>Genome analysis of Corynebacteriales strain.</title>
        <authorList>
            <person name="Lee S.D."/>
        </authorList>
    </citation>
    <scope>NUCLEOTIDE SEQUENCE</scope>
    <source>
        <strain evidence="7">D3-21</strain>
    </source>
</reference>
<feature type="active site" evidence="6">
    <location>
        <position position="146"/>
    </location>
</feature>
<dbReference type="Proteomes" id="UP001152755">
    <property type="component" value="Unassembled WGS sequence"/>
</dbReference>
<proteinExistence type="inferred from homology"/>
<sequence>MAILPIRIIGDPVLHHPTEQVTQNPAELAQLIEDMYDTMDAANGVGLAANQVGVPLRVFVYDCPDTDDDGNTERRRGEVINPVLETSEIPETMPDEDDDIEGCLSVPGEQFPTGRADWARVTGVDAQGEPVAIEGRGFFARCLQHEVGHLDGFLYVDRLIGRNARAAKKTVKRNGWGVPGLDWVPGEGPDPFGHDD</sequence>
<dbReference type="EMBL" id="JANRHA010000012">
    <property type="protein sequence ID" value="MDG3016260.1"/>
    <property type="molecule type" value="Genomic_DNA"/>
</dbReference>
<dbReference type="RefSeq" id="WP_277831517.1">
    <property type="nucleotide sequence ID" value="NZ_JAAIVF010000002.1"/>
</dbReference>
<feature type="binding site" evidence="6">
    <location>
        <position position="145"/>
    </location>
    <ligand>
        <name>Fe cation</name>
        <dbReference type="ChEBI" id="CHEBI:24875"/>
    </ligand>
</feature>
<feature type="binding site" evidence="6">
    <location>
        <position position="149"/>
    </location>
    <ligand>
        <name>Fe cation</name>
        <dbReference type="ChEBI" id="CHEBI:24875"/>
    </ligand>
</feature>
<feature type="binding site" evidence="6">
    <location>
        <position position="103"/>
    </location>
    <ligand>
        <name>Fe cation</name>
        <dbReference type="ChEBI" id="CHEBI:24875"/>
    </ligand>
</feature>
<dbReference type="GO" id="GO:0006412">
    <property type="term" value="P:translation"/>
    <property type="evidence" value="ECO:0007669"/>
    <property type="project" value="UniProtKB-UniRule"/>
</dbReference>
<evidence type="ECO:0000313" key="8">
    <source>
        <dbReference type="Proteomes" id="UP001152755"/>
    </source>
</evidence>
<protein>
    <recommendedName>
        <fullName evidence="6">Peptide deformylase</fullName>
        <shortName evidence="6">PDF</shortName>
        <ecNumber evidence="6">3.5.1.88</ecNumber>
    </recommendedName>
    <alternativeName>
        <fullName evidence="6">Polypeptide deformylase</fullName>
    </alternativeName>
</protein>
<keyword evidence="8" id="KW-1185">Reference proteome</keyword>
<dbReference type="NCBIfam" id="NF001159">
    <property type="entry name" value="PRK00150.1-3"/>
    <property type="match status" value="1"/>
</dbReference>
<dbReference type="AlphaFoldDB" id="A0A9X4M1G7"/>
<dbReference type="InterPro" id="IPR036821">
    <property type="entry name" value="Peptide_deformylase_sf"/>
</dbReference>
<organism evidence="7 8">
    <name type="scientific">Speluncibacter jeojiensis</name>
    <dbReference type="NCBI Taxonomy" id="2710754"/>
    <lineage>
        <taxon>Bacteria</taxon>
        <taxon>Bacillati</taxon>
        <taxon>Actinomycetota</taxon>
        <taxon>Actinomycetes</taxon>
        <taxon>Mycobacteriales</taxon>
        <taxon>Speluncibacteraceae</taxon>
        <taxon>Speluncibacter</taxon>
    </lineage>
</organism>
<dbReference type="EC" id="3.5.1.88" evidence="6"/>
<dbReference type="GO" id="GO:0042586">
    <property type="term" value="F:peptide deformylase activity"/>
    <property type="evidence" value="ECO:0007669"/>
    <property type="project" value="UniProtKB-UniRule"/>
</dbReference>
<dbReference type="NCBIfam" id="TIGR00079">
    <property type="entry name" value="pept_deformyl"/>
    <property type="match status" value="1"/>
</dbReference>
<comment type="caution">
    <text evidence="7">The sequence shown here is derived from an EMBL/GenBank/DDBJ whole genome shotgun (WGS) entry which is preliminary data.</text>
</comment>
<evidence type="ECO:0000256" key="2">
    <source>
        <dbReference type="ARBA" id="ARBA00022723"/>
    </source>
</evidence>
<comment type="function">
    <text evidence="6">Removes the formyl group from the N-terminal Met of newly synthesized proteins. Requires at least a dipeptide for an efficient rate of reaction. N-terminal L-methionine is a prerequisite for activity but the enzyme has broad specificity at other positions.</text>
</comment>